<dbReference type="SUPFAM" id="SSF46689">
    <property type="entry name" value="Homeodomain-like"/>
    <property type="match status" value="1"/>
</dbReference>
<accession>A0A9W9E096</accession>
<reference evidence="1" key="2">
    <citation type="journal article" date="2023" name="Proc. Natl. Acad. Sci. U.S.A.">
        <title>A global phylogenomic analysis of the shiitake genus Lentinula.</title>
        <authorList>
            <person name="Sierra-Patev S."/>
            <person name="Min B."/>
            <person name="Naranjo-Ortiz M."/>
            <person name="Looney B."/>
            <person name="Konkel Z."/>
            <person name="Slot J.C."/>
            <person name="Sakamoto Y."/>
            <person name="Steenwyk J.L."/>
            <person name="Rokas A."/>
            <person name="Carro J."/>
            <person name="Camarero S."/>
            <person name="Ferreira P."/>
            <person name="Molpeceres G."/>
            <person name="Ruiz-Duenas F.J."/>
            <person name="Serrano A."/>
            <person name="Henrissat B."/>
            <person name="Drula E."/>
            <person name="Hughes K.W."/>
            <person name="Mata J.L."/>
            <person name="Ishikawa N.K."/>
            <person name="Vargas-Isla R."/>
            <person name="Ushijima S."/>
            <person name="Smith C.A."/>
            <person name="Donoghue J."/>
            <person name="Ahrendt S."/>
            <person name="Andreopoulos W."/>
            <person name="He G."/>
            <person name="LaButti K."/>
            <person name="Lipzen A."/>
            <person name="Ng V."/>
            <person name="Riley R."/>
            <person name="Sandor L."/>
            <person name="Barry K."/>
            <person name="Martinez A.T."/>
            <person name="Xiao Y."/>
            <person name="Gibbons J.G."/>
            <person name="Terashima K."/>
            <person name="Grigoriev I.V."/>
            <person name="Hibbett D."/>
        </authorList>
    </citation>
    <scope>NUCLEOTIDE SEQUENCE</scope>
    <source>
        <strain evidence="1">Sp2 HRB7682 ss15</strain>
    </source>
</reference>
<name>A0A9W9E096_9AGAR</name>
<dbReference type="AlphaFoldDB" id="A0A9W9E096"/>
<evidence type="ECO:0000313" key="2">
    <source>
        <dbReference type="Proteomes" id="UP001150238"/>
    </source>
</evidence>
<dbReference type="EMBL" id="JANVFS010000004">
    <property type="protein sequence ID" value="KAJ4493025.1"/>
    <property type="molecule type" value="Genomic_DNA"/>
</dbReference>
<evidence type="ECO:0000313" key="1">
    <source>
        <dbReference type="EMBL" id="KAJ4493025.1"/>
    </source>
</evidence>
<comment type="caution">
    <text evidence="1">The sequence shown here is derived from an EMBL/GenBank/DDBJ whole genome shotgun (WGS) entry which is preliminary data.</text>
</comment>
<dbReference type="InterPro" id="IPR009057">
    <property type="entry name" value="Homeodomain-like_sf"/>
</dbReference>
<reference evidence="1" key="1">
    <citation type="submission" date="2022-08" db="EMBL/GenBank/DDBJ databases">
        <authorList>
            <consortium name="DOE Joint Genome Institute"/>
            <person name="Min B."/>
            <person name="Riley R."/>
            <person name="Sierra-Patev S."/>
            <person name="Naranjo-Ortiz M."/>
            <person name="Looney B."/>
            <person name="Konkel Z."/>
            <person name="Slot J.C."/>
            <person name="Sakamoto Y."/>
            <person name="Steenwyk J.L."/>
            <person name="Rokas A."/>
            <person name="Carro J."/>
            <person name="Camarero S."/>
            <person name="Ferreira P."/>
            <person name="Molpeceres G."/>
            <person name="Ruiz-Duenas F.J."/>
            <person name="Serrano A."/>
            <person name="Henrissat B."/>
            <person name="Drula E."/>
            <person name="Hughes K.W."/>
            <person name="Mata J.L."/>
            <person name="Ishikawa N.K."/>
            <person name="Vargas-Isla R."/>
            <person name="Ushijima S."/>
            <person name="Smith C.A."/>
            <person name="Ahrendt S."/>
            <person name="Andreopoulos W."/>
            <person name="He G."/>
            <person name="Labutti K."/>
            <person name="Lipzen A."/>
            <person name="Ng V."/>
            <person name="Sandor L."/>
            <person name="Barry K."/>
            <person name="Martinez A.T."/>
            <person name="Xiao Y."/>
            <person name="Gibbons J.G."/>
            <person name="Terashima K."/>
            <person name="Hibbett D.S."/>
            <person name="Grigoriev I.V."/>
        </authorList>
    </citation>
    <scope>NUCLEOTIDE SEQUENCE</scope>
    <source>
        <strain evidence="1">Sp2 HRB7682 ss15</strain>
    </source>
</reference>
<proteinExistence type="predicted"/>
<gene>
    <name evidence="1" type="ORF">C8J55DRAFT_418601</name>
</gene>
<dbReference type="Proteomes" id="UP001150238">
    <property type="component" value="Unassembled WGS sequence"/>
</dbReference>
<sequence>DLAGCSVGLVAKVLENMKLFGTVNNPFSKQTGCPRELDTTDIAYIMELLRACPTIYLDEIQHKLCTTRDISLSIPIVTCQTMD</sequence>
<organism evidence="1 2">
    <name type="scientific">Lentinula lateritia</name>
    <dbReference type="NCBI Taxonomy" id="40482"/>
    <lineage>
        <taxon>Eukaryota</taxon>
        <taxon>Fungi</taxon>
        <taxon>Dikarya</taxon>
        <taxon>Basidiomycota</taxon>
        <taxon>Agaricomycotina</taxon>
        <taxon>Agaricomycetes</taxon>
        <taxon>Agaricomycetidae</taxon>
        <taxon>Agaricales</taxon>
        <taxon>Marasmiineae</taxon>
        <taxon>Omphalotaceae</taxon>
        <taxon>Lentinula</taxon>
    </lineage>
</organism>
<feature type="non-terminal residue" evidence="1">
    <location>
        <position position="1"/>
    </location>
</feature>
<protein>
    <submittedName>
        <fullName evidence="1">Uncharacterized protein</fullName>
    </submittedName>
</protein>